<dbReference type="Proteomes" id="UP000570517">
    <property type="component" value="Unassembled WGS sequence"/>
</dbReference>
<sequence>MKTGFVGVGRMGSPMVRRLVDSGHEVRALGRSDQKRSAVEALGAHAVADTAAVTESADAVIVCVFTDDQVRQLCLDGDLVARMSPGAALILHTTGSPRTAQTIAERFDHVDVVDAPVSGGPHDIAAGSVTLFVGGADDAVARVRPALQAYGDPILHVGPTGAGQLVKLINNTMFAAQIGLVAEGMRLGARLGIDEGRLLNALTHGSAQSRVLSMVASAGSADAFISRVGEFIGKDIAVVRDIVAELGVDLGGLETLISGVTA</sequence>
<keyword evidence="8" id="KW-1185">Reference proteome</keyword>
<dbReference type="Pfam" id="PF14833">
    <property type="entry name" value="NAD_binding_11"/>
    <property type="match status" value="1"/>
</dbReference>
<dbReference type="InterPro" id="IPR036291">
    <property type="entry name" value="NAD(P)-bd_dom_sf"/>
</dbReference>
<keyword evidence="2" id="KW-0560">Oxidoreductase</keyword>
<dbReference type="Gene3D" id="1.10.1040.10">
    <property type="entry name" value="N-(1-d-carboxylethyl)-l-norvaline Dehydrogenase, domain 2"/>
    <property type="match status" value="1"/>
</dbReference>
<evidence type="ECO:0000256" key="4">
    <source>
        <dbReference type="PIRSR" id="PIRSR000103-1"/>
    </source>
</evidence>
<evidence type="ECO:0000259" key="6">
    <source>
        <dbReference type="Pfam" id="PF14833"/>
    </source>
</evidence>
<gene>
    <name evidence="7" type="ORF">HLY00_4781</name>
</gene>
<dbReference type="GO" id="GO:0051287">
    <property type="term" value="F:NAD binding"/>
    <property type="evidence" value="ECO:0007669"/>
    <property type="project" value="InterPro"/>
</dbReference>
<feature type="domain" description="3-hydroxyisobutyrate dehydrogenase-like NAD-binding" evidence="6">
    <location>
        <begin position="161"/>
        <end position="251"/>
    </location>
</feature>
<dbReference type="PANTHER" id="PTHR43060:SF15">
    <property type="entry name" value="3-HYDROXYISOBUTYRATE DEHYDROGENASE-LIKE 1, MITOCHONDRIAL-RELATED"/>
    <property type="match status" value="1"/>
</dbReference>
<dbReference type="InterPro" id="IPR006115">
    <property type="entry name" value="6PGDH_NADP-bd"/>
</dbReference>
<accession>A0A850PF05</accession>
<comment type="caution">
    <text evidence="7">The sequence shown here is derived from an EMBL/GenBank/DDBJ whole genome shotgun (WGS) entry which is preliminary data.</text>
</comment>
<dbReference type="PIRSF" id="PIRSF000103">
    <property type="entry name" value="HIBADH"/>
    <property type="match status" value="1"/>
</dbReference>
<evidence type="ECO:0000256" key="2">
    <source>
        <dbReference type="ARBA" id="ARBA00023002"/>
    </source>
</evidence>
<comment type="similarity">
    <text evidence="1">Belongs to the HIBADH-related family.</text>
</comment>
<dbReference type="InterPro" id="IPR013328">
    <property type="entry name" value="6PGD_dom2"/>
</dbReference>
<dbReference type="AlphaFoldDB" id="A0A850PF05"/>
<evidence type="ECO:0000259" key="5">
    <source>
        <dbReference type="Pfam" id="PF03446"/>
    </source>
</evidence>
<dbReference type="EMBL" id="JABFYL010000005">
    <property type="protein sequence ID" value="NVN48622.1"/>
    <property type="molecule type" value="Genomic_DNA"/>
</dbReference>
<keyword evidence="3" id="KW-0520">NAD</keyword>
<organism evidence="7 8">
    <name type="scientific">Mycolicibacterium hippocampi</name>
    <dbReference type="NCBI Taxonomy" id="659824"/>
    <lineage>
        <taxon>Bacteria</taxon>
        <taxon>Bacillati</taxon>
        <taxon>Actinomycetota</taxon>
        <taxon>Actinomycetes</taxon>
        <taxon>Mycobacteriales</taxon>
        <taxon>Mycobacteriaceae</taxon>
        <taxon>Mycolicibacterium</taxon>
    </lineage>
</organism>
<protein>
    <submittedName>
        <fullName evidence="7">3-hydroxyisobutyrate dehydrogenase family protein</fullName>
    </submittedName>
</protein>
<proteinExistence type="inferred from homology"/>
<dbReference type="SUPFAM" id="SSF51735">
    <property type="entry name" value="NAD(P)-binding Rossmann-fold domains"/>
    <property type="match status" value="1"/>
</dbReference>
<reference evidence="7 8" key="1">
    <citation type="submission" date="2020-05" db="EMBL/GenBank/DDBJ databases">
        <title>Draft genome sequence of Mycobacterium hippocampi DL, isolated from European seabass, Dicentrarchus labrax, reared in fish farms.</title>
        <authorList>
            <person name="Stathopoulou P."/>
            <person name="Asimakis E."/>
            <person name="Tzokas K."/>
            <person name="Batargias C."/>
            <person name="Tsiamis G."/>
        </authorList>
    </citation>
    <scope>NUCLEOTIDE SEQUENCE [LARGE SCALE GENOMIC DNA]</scope>
    <source>
        <strain evidence="7 8">DL</strain>
    </source>
</reference>
<dbReference type="GO" id="GO:0050661">
    <property type="term" value="F:NADP binding"/>
    <property type="evidence" value="ECO:0007669"/>
    <property type="project" value="InterPro"/>
</dbReference>
<dbReference type="GO" id="GO:0016491">
    <property type="term" value="F:oxidoreductase activity"/>
    <property type="evidence" value="ECO:0007669"/>
    <property type="project" value="UniProtKB-KW"/>
</dbReference>
<dbReference type="InterPro" id="IPR008927">
    <property type="entry name" value="6-PGluconate_DH-like_C_sf"/>
</dbReference>
<dbReference type="InterPro" id="IPR015815">
    <property type="entry name" value="HIBADH-related"/>
</dbReference>
<dbReference type="Pfam" id="PF03446">
    <property type="entry name" value="NAD_binding_2"/>
    <property type="match status" value="1"/>
</dbReference>
<dbReference type="Gene3D" id="3.40.50.720">
    <property type="entry name" value="NAD(P)-binding Rossmann-like Domain"/>
    <property type="match status" value="1"/>
</dbReference>
<dbReference type="SUPFAM" id="SSF48179">
    <property type="entry name" value="6-phosphogluconate dehydrogenase C-terminal domain-like"/>
    <property type="match status" value="1"/>
</dbReference>
<dbReference type="RefSeq" id="WP_178357065.1">
    <property type="nucleotide sequence ID" value="NZ_JABFYL010000005.1"/>
</dbReference>
<name>A0A850PF05_9MYCO</name>
<dbReference type="InterPro" id="IPR029154">
    <property type="entry name" value="HIBADH-like_NADP-bd"/>
</dbReference>
<evidence type="ECO:0000313" key="8">
    <source>
        <dbReference type="Proteomes" id="UP000570517"/>
    </source>
</evidence>
<evidence type="ECO:0000256" key="3">
    <source>
        <dbReference type="ARBA" id="ARBA00023027"/>
    </source>
</evidence>
<feature type="active site" evidence="4">
    <location>
        <position position="167"/>
    </location>
</feature>
<evidence type="ECO:0000313" key="7">
    <source>
        <dbReference type="EMBL" id="NVN48622.1"/>
    </source>
</evidence>
<dbReference type="PANTHER" id="PTHR43060">
    <property type="entry name" value="3-HYDROXYISOBUTYRATE DEHYDROGENASE-LIKE 1, MITOCHONDRIAL-RELATED"/>
    <property type="match status" value="1"/>
</dbReference>
<evidence type="ECO:0000256" key="1">
    <source>
        <dbReference type="ARBA" id="ARBA00009080"/>
    </source>
</evidence>
<feature type="domain" description="6-phosphogluconate dehydrogenase NADP-binding" evidence="5">
    <location>
        <begin position="3"/>
        <end position="158"/>
    </location>
</feature>